<dbReference type="SUPFAM" id="SSF51556">
    <property type="entry name" value="Metallo-dependent hydrolases"/>
    <property type="match status" value="1"/>
</dbReference>
<evidence type="ECO:0000313" key="5">
    <source>
        <dbReference type="Proteomes" id="UP001592582"/>
    </source>
</evidence>
<comment type="similarity">
    <text evidence="3">Belongs to the metallo-dependent hydrolases superfamily. Phosphotriesterase family.</text>
</comment>
<keyword evidence="1" id="KW-0479">Metal-binding</keyword>
<dbReference type="Pfam" id="PF02126">
    <property type="entry name" value="PTE"/>
    <property type="match status" value="1"/>
</dbReference>
<dbReference type="PROSITE" id="PS51347">
    <property type="entry name" value="PHOSPHOTRIESTERASE_2"/>
    <property type="match status" value="1"/>
</dbReference>
<evidence type="ECO:0000313" key="4">
    <source>
        <dbReference type="EMBL" id="MFC1410057.1"/>
    </source>
</evidence>
<evidence type="ECO:0000256" key="1">
    <source>
        <dbReference type="ARBA" id="ARBA00022723"/>
    </source>
</evidence>
<dbReference type="PANTHER" id="PTHR10819:SF3">
    <property type="entry name" value="PHOSPHOTRIESTERASE-RELATED PROTEIN"/>
    <property type="match status" value="1"/>
</dbReference>
<dbReference type="PANTHER" id="PTHR10819">
    <property type="entry name" value="PHOSPHOTRIESTERASE-RELATED"/>
    <property type="match status" value="1"/>
</dbReference>
<dbReference type="Proteomes" id="UP001592582">
    <property type="component" value="Unassembled WGS sequence"/>
</dbReference>
<proteinExistence type="inferred from homology"/>
<organism evidence="4 5">
    <name type="scientific">Streptacidiphilus alkalitolerans</name>
    <dbReference type="NCBI Taxonomy" id="3342712"/>
    <lineage>
        <taxon>Bacteria</taxon>
        <taxon>Bacillati</taxon>
        <taxon>Actinomycetota</taxon>
        <taxon>Actinomycetes</taxon>
        <taxon>Kitasatosporales</taxon>
        <taxon>Streptomycetaceae</taxon>
        <taxon>Streptacidiphilus</taxon>
    </lineage>
</organism>
<dbReference type="RefSeq" id="WP_380507025.1">
    <property type="nucleotide sequence ID" value="NZ_JBHEZX010000005.1"/>
</dbReference>
<sequence length="311" mass="32774">MTALVRTVLGDVPARELGAVDSHDHLHLRSAQLPGQELDDQAAAAAELGAFRAAGGGTVVQWTPYGLGRRAERLAELSRATGVHVLAATGLHQARHYPPGAVERAGDLARLFVQELTEGLRADDGAPLPVRASLVKVAGSYHGLDAHARTVLAAAAEAHRATGAPIAVHLEQGTAAAEVLALLCDRLAVPPERVVLGHLNRFPDLRLHREAAERGAYLCFDGPSAAHHATDWRLLDALKELVDAGHVRQLLLGGDTTTARARSFGAGGAGPGMPFLLTGLRPRLRRELGEEAAELLFVGNPARAFALPDPD</sequence>
<gene>
    <name evidence="4" type="ORF">ACEZDG_12315</name>
</gene>
<feature type="modified residue" description="N6-carboxylysine" evidence="3">
    <location>
        <position position="136"/>
    </location>
</feature>
<name>A0ABV6V8M2_9ACTN</name>
<protein>
    <submittedName>
        <fullName evidence="4">Phosphotriesterase</fullName>
    </submittedName>
</protein>
<comment type="caution">
    <text evidence="4">The sequence shown here is derived from an EMBL/GenBank/DDBJ whole genome shotgun (WGS) entry which is preliminary data.</text>
</comment>
<dbReference type="PIRSF" id="PIRSF016839">
    <property type="entry name" value="PhP"/>
    <property type="match status" value="1"/>
</dbReference>
<dbReference type="EMBL" id="JBHEZX010000005">
    <property type="protein sequence ID" value="MFC1410057.1"/>
    <property type="molecule type" value="Genomic_DNA"/>
</dbReference>
<dbReference type="InterPro" id="IPR032466">
    <property type="entry name" value="Metal_Hydrolase"/>
</dbReference>
<keyword evidence="5" id="KW-1185">Reference proteome</keyword>
<reference evidence="4 5" key="1">
    <citation type="submission" date="2024-09" db="EMBL/GenBank/DDBJ databases">
        <authorList>
            <person name="Lee S.D."/>
        </authorList>
    </citation>
    <scope>NUCLEOTIDE SEQUENCE [LARGE SCALE GENOMIC DNA]</scope>
    <source>
        <strain evidence="4 5">N1-1</strain>
    </source>
</reference>
<evidence type="ECO:0000256" key="2">
    <source>
        <dbReference type="ARBA" id="ARBA00022801"/>
    </source>
</evidence>
<keyword evidence="2" id="KW-0378">Hydrolase</keyword>
<dbReference type="InterPro" id="IPR001559">
    <property type="entry name" value="Phosphotriesterase"/>
</dbReference>
<accession>A0ABV6V8M2</accession>
<evidence type="ECO:0000256" key="3">
    <source>
        <dbReference type="PROSITE-ProRule" id="PRU00679"/>
    </source>
</evidence>
<dbReference type="Gene3D" id="3.20.20.140">
    <property type="entry name" value="Metal-dependent hydrolases"/>
    <property type="match status" value="1"/>
</dbReference>